<evidence type="ECO:0000256" key="1">
    <source>
        <dbReference type="ARBA" id="ARBA00004255"/>
    </source>
</evidence>
<keyword evidence="2" id="KW-0333">Golgi apparatus</keyword>
<evidence type="ECO:0000256" key="4">
    <source>
        <dbReference type="ARBA" id="ARBA00023136"/>
    </source>
</evidence>
<evidence type="ECO:0000256" key="2">
    <source>
        <dbReference type="ARBA" id="ARBA00023034"/>
    </source>
</evidence>
<protein>
    <submittedName>
        <fullName evidence="5">GPP34 family phosphoprotein</fullName>
    </submittedName>
</protein>
<gene>
    <name evidence="5" type="ORF">H9Y04_13595</name>
</gene>
<sequence length="222" mass="24081">MAHGSLPLPVQLYLLAYDTTKPRLTATLQLPFLVRAAALTELVQCGLLTERDGAVRVVDDACTGDPVLDGVLELIAASRPRPWRAWVAVRSGATLDAVRRQLVLSGYLRGTRRRALGVFAYTEYELDRAGFVEDLRAELRWVLHGSEPVDEVSVRDAALLSLAAAGGLRTVVGAGERRTYRERIEQLAERSAATDPAPRAIVREVRRAMVLAIASVTGGAPS</sequence>
<dbReference type="RefSeq" id="WP_187814071.1">
    <property type="nucleotide sequence ID" value="NZ_JACTVJ010000006.1"/>
</dbReference>
<dbReference type="Pfam" id="PF05719">
    <property type="entry name" value="GPP34"/>
    <property type="match status" value="1"/>
</dbReference>
<dbReference type="EMBL" id="JACTVJ010000006">
    <property type="protein sequence ID" value="MBC9713602.1"/>
    <property type="molecule type" value="Genomic_DNA"/>
</dbReference>
<comment type="caution">
    <text evidence="5">The sequence shown here is derived from an EMBL/GenBank/DDBJ whole genome shotgun (WGS) entry which is preliminary data.</text>
</comment>
<dbReference type="Gene3D" id="1.10.3630.10">
    <property type="entry name" value="yeast vps74-n-term truncation variant domain like"/>
    <property type="match status" value="1"/>
</dbReference>
<keyword evidence="4" id="KW-0472">Membrane</keyword>
<accession>A0ABR7SDM8</accession>
<evidence type="ECO:0000256" key="3">
    <source>
        <dbReference type="ARBA" id="ARBA00023121"/>
    </source>
</evidence>
<keyword evidence="6" id="KW-1185">Reference proteome</keyword>
<reference evidence="5 6" key="1">
    <citation type="submission" date="2020-08" db="EMBL/GenBank/DDBJ databases">
        <title>Genemic of Streptomyces polyaspartic.</title>
        <authorList>
            <person name="Liu W."/>
        </authorList>
    </citation>
    <scope>NUCLEOTIDE SEQUENCE [LARGE SCALE GENOMIC DNA]</scope>
    <source>
        <strain evidence="5 6">TRM66268-LWL</strain>
    </source>
</reference>
<dbReference type="Proteomes" id="UP000642284">
    <property type="component" value="Unassembled WGS sequence"/>
</dbReference>
<name>A0ABR7SDM8_9ACTN</name>
<evidence type="ECO:0000313" key="6">
    <source>
        <dbReference type="Proteomes" id="UP000642284"/>
    </source>
</evidence>
<keyword evidence="3" id="KW-0446">Lipid-binding</keyword>
<proteinExistence type="predicted"/>
<comment type="subcellular location">
    <subcellularLocation>
        <location evidence="1">Golgi apparatus membrane</location>
        <topology evidence="1">Peripheral membrane protein</topology>
        <orientation evidence="1">Cytoplasmic side</orientation>
    </subcellularLocation>
</comment>
<evidence type="ECO:0000313" key="5">
    <source>
        <dbReference type="EMBL" id="MBC9713602.1"/>
    </source>
</evidence>
<dbReference type="InterPro" id="IPR008628">
    <property type="entry name" value="GPP34-like"/>
</dbReference>
<dbReference type="InterPro" id="IPR038261">
    <property type="entry name" value="GPP34-like_sf"/>
</dbReference>
<organism evidence="5 6">
    <name type="scientific">Streptomyces polyasparticus</name>
    <dbReference type="NCBI Taxonomy" id="2767826"/>
    <lineage>
        <taxon>Bacteria</taxon>
        <taxon>Bacillati</taxon>
        <taxon>Actinomycetota</taxon>
        <taxon>Actinomycetes</taxon>
        <taxon>Kitasatosporales</taxon>
        <taxon>Streptomycetaceae</taxon>
        <taxon>Streptomyces</taxon>
    </lineage>
</organism>